<feature type="transmembrane region" description="Helical" evidence="1">
    <location>
        <begin position="59"/>
        <end position="86"/>
    </location>
</feature>
<accession>A0A1H9WK62</accession>
<proteinExistence type="predicted"/>
<dbReference type="PANTHER" id="PTHR41324:SF1">
    <property type="entry name" value="DUF2232 DOMAIN-CONTAINING PROTEIN"/>
    <property type="match status" value="1"/>
</dbReference>
<keyword evidence="3" id="KW-1185">Reference proteome</keyword>
<name>A0A1H9WK62_9BACI</name>
<dbReference type="STRING" id="1464123.SAMN05444126_13615"/>
<keyword evidence="1" id="KW-1133">Transmembrane helix</keyword>
<dbReference type="Pfam" id="PF09991">
    <property type="entry name" value="DUF2232"/>
    <property type="match status" value="1"/>
</dbReference>
<feature type="transmembrane region" description="Helical" evidence="1">
    <location>
        <begin position="272"/>
        <end position="297"/>
    </location>
</feature>
<reference evidence="3" key="1">
    <citation type="submission" date="2016-10" db="EMBL/GenBank/DDBJ databases">
        <authorList>
            <person name="de Groot N.N."/>
        </authorList>
    </citation>
    <scope>NUCLEOTIDE SEQUENCE [LARGE SCALE GENOMIC DNA]</scope>
    <source>
        <strain evidence="3">10nlg</strain>
    </source>
</reference>
<feature type="transmembrane region" description="Helical" evidence="1">
    <location>
        <begin position="210"/>
        <end position="227"/>
    </location>
</feature>
<evidence type="ECO:0000313" key="3">
    <source>
        <dbReference type="Proteomes" id="UP000199318"/>
    </source>
</evidence>
<dbReference type="AlphaFoldDB" id="A0A1H9WK62"/>
<dbReference type="EMBL" id="FOGV01000036">
    <property type="protein sequence ID" value="SES33843.1"/>
    <property type="molecule type" value="Genomic_DNA"/>
</dbReference>
<feature type="transmembrane region" description="Helical" evidence="1">
    <location>
        <begin position="167"/>
        <end position="189"/>
    </location>
</feature>
<comment type="caution">
    <text evidence="2">The sequence shown here is derived from an EMBL/GenBank/DDBJ whole genome shotgun (WGS) entry which is preliminary data.</text>
</comment>
<dbReference type="InterPro" id="IPR018710">
    <property type="entry name" value="DUF2232"/>
</dbReference>
<evidence type="ECO:0000313" key="2">
    <source>
        <dbReference type="EMBL" id="SES33843.1"/>
    </source>
</evidence>
<keyword evidence="1" id="KW-0472">Membrane</keyword>
<organism evidence="2 3">
    <name type="scientific">Salisediminibacterium halotolerans</name>
    <dbReference type="NCBI Taxonomy" id="517425"/>
    <lineage>
        <taxon>Bacteria</taxon>
        <taxon>Bacillati</taxon>
        <taxon>Bacillota</taxon>
        <taxon>Bacilli</taxon>
        <taxon>Bacillales</taxon>
        <taxon>Bacillaceae</taxon>
        <taxon>Salisediminibacterium</taxon>
    </lineage>
</organism>
<gene>
    <name evidence="2" type="ORF">SAMN05444126_13615</name>
</gene>
<dbReference type="Proteomes" id="UP000199318">
    <property type="component" value="Unassembled WGS sequence"/>
</dbReference>
<evidence type="ECO:0000256" key="1">
    <source>
        <dbReference type="SAM" id="Phobius"/>
    </source>
</evidence>
<feature type="transmembrane region" description="Helical" evidence="1">
    <location>
        <begin position="247"/>
        <end position="265"/>
    </location>
</feature>
<sequence length="311" mass="34699">MKQSSMQSDAVKMAALFFALSLLLIWLPAVGIFLAVLIPFPIAFFTYKYELNFGIGFGLVAFFLLYLITGVLSLFLFLLLVVPGVVLGELYRRDYPAFGVFAGTALSTVGAVVILYLGAMLLFDVDLVGEFQEAMTESAEMSEQLLMITDGGATDAMDGIYELIEHIPVIAPALIVIFGVGFAFITQIATGGILRKQGFNAGRFPPLRDWYFSKAFIWYYLLMYMFILMDFDQGTAVHTVVSNLRPILETVMVIQGFALIFYYFYNKGKTMALPLAIMIVTLLFPLFLQIVRILGIIDLGFDLRKRMSDQG</sequence>
<protein>
    <submittedName>
        <fullName evidence="2">Uncharacterized conserved protein YybS, DUF2232 family</fullName>
    </submittedName>
</protein>
<keyword evidence="1" id="KW-0812">Transmembrane</keyword>
<feature type="transmembrane region" description="Helical" evidence="1">
    <location>
        <begin position="98"/>
        <end position="123"/>
    </location>
</feature>
<dbReference type="PANTHER" id="PTHR41324">
    <property type="entry name" value="MEMBRANE PROTEIN-RELATED"/>
    <property type="match status" value="1"/>
</dbReference>